<name>A0A1G6PS17_9BACI</name>
<dbReference type="RefSeq" id="WP_093727030.1">
    <property type="nucleotide sequence ID" value="NZ_FMZB01000004.1"/>
</dbReference>
<dbReference type="SUPFAM" id="SSF55729">
    <property type="entry name" value="Acyl-CoA N-acyltransferases (Nat)"/>
    <property type="match status" value="1"/>
</dbReference>
<gene>
    <name evidence="2" type="ORF">SAMN05421663_104243</name>
</gene>
<dbReference type="Pfam" id="PF00583">
    <property type="entry name" value="Acetyltransf_1"/>
    <property type="match status" value="1"/>
</dbReference>
<dbReference type="OrthoDB" id="1821130at2"/>
<dbReference type="EMBL" id="FMZB01000004">
    <property type="protein sequence ID" value="SDC82953.1"/>
    <property type="molecule type" value="Genomic_DNA"/>
</dbReference>
<protein>
    <submittedName>
        <fullName evidence="2">Acetyltransferase (GNAT) family protein</fullName>
    </submittedName>
</protein>
<accession>A0A1G6PS17</accession>
<dbReference type="GO" id="GO:0016747">
    <property type="term" value="F:acyltransferase activity, transferring groups other than amino-acyl groups"/>
    <property type="evidence" value="ECO:0007669"/>
    <property type="project" value="InterPro"/>
</dbReference>
<dbReference type="InterPro" id="IPR000182">
    <property type="entry name" value="GNAT_dom"/>
</dbReference>
<sequence>MLWNIAVHPYHQRKGVAAMRLKKAIEELQQRGITYLEAWTREADWMCGLVQETRVSLFSCISKRW</sequence>
<keyword evidence="3" id="KW-1185">Reference proteome</keyword>
<dbReference type="AlphaFoldDB" id="A0A1G6PS17"/>
<keyword evidence="2" id="KW-0808">Transferase</keyword>
<evidence type="ECO:0000259" key="1">
    <source>
        <dbReference type="PROSITE" id="PS51186"/>
    </source>
</evidence>
<organism evidence="2 3">
    <name type="scientific">Terribacillus halophilus</name>
    <dbReference type="NCBI Taxonomy" id="361279"/>
    <lineage>
        <taxon>Bacteria</taxon>
        <taxon>Bacillati</taxon>
        <taxon>Bacillota</taxon>
        <taxon>Bacilli</taxon>
        <taxon>Bacillales</taxon>
        <taxon>Bacillaceae</taxon>
        <taxon>Terribacillus</taxon>
    </lineage>
</organism>
<dbReference type="PROSITE" id="PS51186">
    <property type="entry name" value="GNAT"/>
    <property type="match status" value="1"/>
</dbReference>
<dbReference type="Proteomes" id="UP000198666">
    <property type="component" value="Unassembled WGS sequence"/>
</dbReference>
<feature type="domain" description="N-acetyltransferase" evidence="1">
    <location>
        <begin position="1"/>
        <end position="65"/>
    </location>
</feature>
<dbReference type="Gene3D" id="3.40.630.30">
    <property type="match status" value="1"/>
</dbReference>
<reference evidence="3" key="1">
    <citation type="submission" date="2016-10" db="EMBL/GenBank/DDBJ databases">
        <authorList>
            <person name="Varghese N."/>
            <person name="Submissions S."/>
        </authorList>
    </citation>
    <scope>NUCLEOTIDE SEQUENCE [LARGE SCALE GENOMIC DNA]</scope>
    <source>
        <strain evidence="3">DSM 21620</strain>
    </source>
</reference>
<evidence type="ECO:0000313" key="3">
    <source>
        <dbReference type="Proteomes" id="UP000198666"/>
    </source>
</evidence>
<proteinExistence type="predicted"/>
<evidence type="ECO:0000313" key="2">
    <source>
        <dbReference type="EMBL" id="SDC82953.1"/>
    </source>
</evidence>
<dbReference type="InterPro" id="IPR016181">
    <property type="entry name" value="Acyl_CoA_acyltransferase"/>
</dbReference>
<dbReference type="STRING" id="361279.SAMN05421663_104243"/>
<dbReference type="CDD" id="cd04301">
    <property type="entry name" value="NAT_SF"/>
    <property type="match status" value="1"/>
</dbReference>